<evidence type="ECO:0000256" key="1">
    <source>
        <dbReference type="SAM" id="SignalP"/>
    </source>
</evidence>
<proteinExistence type="predicted"/>
<protein>
    <recommendedName>
        <fullName evidence="4">Secreted protein</fullName>
    </recommendedName>
</protein>
<evidence type="ECO:0000313" key="2">
    <source>
        <dbReference type="EMBL" id="GJD43942.1"/>
    </source>
</evidence>
<dbReference type="RefSeq" id="WP_147764103.1">
    <property type="nucleotide sequence ID" value="NZ_BPQG01000025.1"/>
</dbReference>
<name>A0ABQ4QGB7_9HYPH</name>
<feature type="chain" id="PRO_5045480937" description="Secreted protein" evidence="1">
    <location>
        <begin position="22"/>
        <end position="137"/>
    </location>
</feature>
<feature type="signal peptide" evidence="1">
    <location>
        <begin position="1"/>
        <end position="21"/>
    </location>
</feature>
<evidence type="ECO:0008006" key="4">
    <source>
        <dbReference type="Google" id="ProtNLM"/>
    </source>
</evidence>
<accession>A0ABQ4QGB7</accession>
<dbReference type="EMBL" id="BPQG01000025">
    <property type="protein sequence ID" value="GJD43942.1"/>
    <property type="molecule type" value="Genomic_DNA"/>
</dbReference>
<keyword evidence="1" id="KW-0732">Signal</keyword>
<dbReference type="Proteomes" id="UP001055117">
    <property type="component" value="Unassembled WGS sequence"/>
</dbReference>
<sequence length="137" mass="14176">MRTPLAIGLATAALLAGPGIAETTPVADTMPKRVGACATTVITAIGTRFGDTLVRPKSKDADDGTGVVLKNGVYGVSYQFVPEVANARVGDPVRTCLVSVPKGCPEGDDRGKVYTTTNLRTQESWTLADSQHLCGGA</sequence>
<reference evidence="2 3" key="1">
    <citation type="journal article" date="2021" name="Front. Microbiol.">
        <title>Comprehensive Comparative Genomics and Phenotyping of Methylobacterium Species.</title>
        <authorList>
            <person name="Alessa O."/>
            <person name="Ogura Y."/>
            <person name="Fujitani Y."/>
            <person name="Takami H."/>
            <person name="Hayashi T."/>
            <person name="Sahin N."/>
            <person name="Tani A."/>
        </authorList>
    </citation>
    <scope>NUCLEOTIDE SEQUENCE [LARGE SCALE GENOMIC DNA]</scope>
    <source>
        <strain evidence="2 3">DSM 23679</strain>
    </source>
</reference>
<comment type="caution">
    <text evidence="2">The sequence shown here is derived from an EMBL/GenBank/DDBJ whole genome shotgun (WGS) entry which is preliminary data.</text>
</comment>
<evidence type="ECO:0000313" key="3">
    <source>
        <dbReference type="Proteomes" id="UP001055117"/>
    </source>
</evidence>
<keyword evidence="3" id="KW-1185">Reference proteome</keyword>
<organism evidence="2 3">
    <name type="scientific">Methylobacterium cerastii</name>
    <dbReference type="NCBI Taxonomy" id="932741"/>
    <lineage>
        <taxon>Bacteria</taxon>
        <taxon>Pseudomonadati</taxon>
        <taxon>Pseudomonadota</taxon>
        <taxon>Alphaproteobacteria</taxon>
        <taxon>Hyphomicrobiales</taxon>
        <taxon>Methylobacteriaceae</taxon>
        <taxon>Methylobacterium</taxon>
    </lineage>
</organism>
<gene>
    <name evidence="2" type="ORF">AFCDBAGC_1804</name>
</gene>